<comment type="similarity">
    <text evidence="1">Belongs to the AB hydrolase superfamily.</text>
</comment>
<keyword evidence="4" id="KW-1185">Reference proteome</keyword>
<protein>
    <submittedName>
        <fullName evidence="3">Alpha/beta fold hydrolase</fullName>
    </submittedName>
</protein>
<proteinExistence type="inferred from homology"/>
<dbReference type="EMBL" id="JAKKOR010000013">
    <property type="protein sequence ID" value="MCF8590392.1"/>
    <property type="molecule type" value="Genomic_DNA"/>
</dbReference>
<dbReference type="Gene3D" id="1.20.1440.110">
    <property type="entry name" value="acylaminoacyl peptidase"/>
    <property type="match status" value="1"/>
</dbReference>
<dbReference type="RefSeq" id="WP_236999580.1">
    <property type="nucleotide sequence ID" value="NZ_JAKKOR010000013.1"/>
</dbReference>
<dbReference type="InterPro" id="IPR029058">
    <property type="entry name" value="AB_hydrolase_fold"/>
</dbReference>
<sequence length="423" mass="45739">MTLRLPGANRRAAHQVFSQGFYPDPEFDFTVRCVLGGTGYGAAEPGEVFATIDTAPSGDHQRWFDAWSATGERARALADAEWAAGRMAASAGAYLRSATYFSVAVDAASALDDDEALHTAFRRHRSSWDGFVEASGPLAETVAIPYESTAMPGVFFTPVAAPGPRPTLVMVNGSDGAISSMWGLGAAGALERGYNALVFDGPGQQSMLFEQGVGFRPDWEAVLTPVVDFLLARDDVDPDRLAVWGISQGGFWVPQALAYEKRFAAAVADPGVVDVSTSWNAHIPESLLKKFRAGDRKAFDRNMAFGMKFSTDSRRTWRFRSRPYGQESYFDTLAEVSRYALSDSVAAQISTPLLITDPEHEQFWPGQSAALADLAGDATLVPFTASEGADFHCQPMARKLCDARVFGWLETQFGAVTAPSRDG</sequence>
<dbReference type="GO" id="GO:0016787">
    <property type="term" value="F:hydrolase activity"/>
    <property type="evidence" value="ECO:0007669"/>
    <property type="project" value="UniProtKB-KW"/>
</dbReference>
<reference evidence="3 4" key="1">
    <citation type="submission" date="2022-01" db="EMBL/GenBank/DDBJ databases">
        <authorList>
            <person name="Huang Y."/>
        </authorList>
    </citation>
    <scope>NUCLEOTIDE SEQUENCE [LARGE SCALE GENOMIC DNA]</scope>
    <source>
        <strain evidence="3 4">HY366</strain>
    </source>
</reference>
<evidence type="ECO:0000259" key="2">
    <source>
        <dbReference type="Pfam" id="PF00326"/>
    </source>
</evidence>
<organism evidence="3 4">
    <name type="scientific">Gordonia liuliyuniae</name>
    <dbReference type="NCBI Taxonomy" id="2911517"/>
    <lineage>
        <taxon>Bacteria</taxon>
        <taxon>Bacillati</taxon>
        <taxon>Actinomycetota</taxon>
        <taxon>Actinomycetes</taxon>
        <taxon>Mycobacteriales</taxon>
        <taxon>Gordoniaceae</taxon>
        <taxon>Gordonia</taxon>
    </lineage>
</organism>
<keyword evidence="3" id="KW-0378">Hydrolase</keyword>
<dbReference type="PANTHER" id="PTHR22946">
    <property type="entry name" value="DIENELACTONE HYDROLASE DOMAIN-CONTAINING PROTEIN-RELATED"/>
    <property type="match status" value="1"/>
</dbReference>
<dbReference type="SUPFAM" id="SSF53474">
    <property type="entry name" value="alpha/beta-Hydrolases"/>
    <property type="match status" value="1"/>
</dbReference>
<dbReference type="PANTHER" id="PTHR22946:SF12">
    <property type="entry name" value="CONIDIAL PIGMENT BIOSYNTHESIS PROTEIN AYG1 (AFU_ORTHOLOGUE AFUA_2G17550)"/>
    <property type="match status" value="1"/>
</dbReference>
<dbReference type="InterPro" id="IPR001375">
    <property type="entry name" value="Peptidase_S9_cat"/>
</dbReference>
<gene>
    <name evidence="3" type="ORF">L5G33_18200</name>
</gene>
<dbReference type="Gene3D" id="3.40.50.1820">
    <property type="entry name" value="alpha/beta hydrolase"/>
    <property type="match status" value="1"/>
</dbReference>
<evidence type="ECO:0000313" key="4">
    <source>
        <dbReference type="Proteomes" id="UP001200110"/>
    </source>
</evidence>
<evidence type="ECO:0000313" key="3">
    <source>
        <dbReference type="EMBL" id="MCF8590392.1"/>
    </source>
</evidence>
<dbReference type="InterPro" id="IPR050261">
    <property type="entry name" value="FrsA_esterase"/>
</dbReference>
<dbReference type="Proteomes" id="UP001200110">
    <property type="component" value="Unassembled WGS sequence"/>
</dbReference>
<dbReference type="Pfam" id="PF00326">
    <property type="entry name" value="Peptidase_S9"/>
    <property type="match status" value="1"/>
</dbReference>
<comment type="caution">
    <text evidence="3">The sequence shown here is derived from an EMBL/GenBank/DDBJ whole genome shotgun (WGS) entry which is preliminary data.</text>
</comment>
<feature type="domain" description="Peptidase S9 prolyl oligopeptidase catalytic" evidence="2">
    <location>
        <begin position="226"/>
        <end position="281"/>
    </location>
</feature>
<accession>A0ABS9IXT0</accession>
<evidence type="ECO:0000256" key="1">
    <source>
        <dbReference type="ARBA" id="ARBA00008645"/>
    </source>
</evidence>
<name>A0ABS9IXT0_9ACTN</name>